<dbReference type="SUPFAM" id="SSF46785">
    <property type="entry name" value="Winged helix' DNA-binding domain"/>
    <property type="match status" value="1"/>
</dbReference>
<dbReference type="InterPro" id="IPR036388">
    <property type="entry name" value="WH-like_DNA-bd_sf"/>
</dbReference>
<gene>
    <name evidence="2" type="ORF">GCM10009021_18610</name>
</gene>
<dbReference type="InterPro" id="IPR005149">
    <property type="entry name" value="Tscrpt_reg_PadR_N"/>
</dbReference>
<organism evidence="2 3">
    <name type="scientific">Halarchaeum nitratireducens</name>
    <dbReference type="NCBI Taxonomy" id="489913"/>
    <lineage>
        <taxon>Archaea</taxon>
        <taxon>Methanobacteriati</taxon>
        <taxon>Methanobacteriota</taxon>
        <taxon>Stenosarchaea group</taxon>
        <taxon>Halobacteria</taxon>
        <taxon>Halobacteriales</taxon>
        <taxon>Halobacteriaceae</taxon>
    </lineage>
</organism>
<keyword evidence="3" id="KW-1185">Reference proteome</keyword>
<feature type="domain" description="Transcription regulator PadR N-terminal" evidence="1">
    <location>
        <begin position="28"/>
        <end position="88"/>
    </location>
</feature>
<accession>A0A830GC98</accession>
<sequence>MTRTHEWHDLTGFQRDVLLVAASLEDGEEQVYGLAINRELEARYGCQVNHGRLYPNLDTLVEAGFVEKSALDRRTNEYRVTPAGASLLDVAHDEIEDARDGIDARVVADGEGSEGKR</sequence>
<dbReference type="Gene3D" id="1.10.10.10">
    <property type="entry name" value="Winged helix-like DNA-binding domain superfamily/Winged helix DNA-binding domain"/>
    <property type="match status" value="1"/>
</dbReference>
<proteinExistence type="predicted"/>
<dbReference type="OrthoDB" id="190025at2157"/>
<evidence type="ECO:0000313" key="2">
    <source>
        <dbReference type="EMBL" id="GGN17958.1"/>
    </source>
</evidence>
<evidence type="ECO:0000313" key="3">
    <source>
        <dbReference type="Proteomes" id="UP000608850"/>
    </source>
</evidence>
<dbReference type="RefSeq" id="WP_188878565.1">
    <property type="nucleotide sequence ID" value="NZ_BMOQ01000005.1"/>
</dbReference>
<dbReference type="AlphaFoldDB" id="A0A830GC98"/>
<dbReference type="EMBL" id="BMOQ01000005">
    <property type="protein sequence ID" value="GGN17958.1"/>
    <property type="molecule type" value="Genomic_DNA"/>
</dbReference>
<dbReference type="InterPro" id="IPR036390">
    <property type="entry name" value="WH_DNA-bd_sf"/>
</dbReference>
<reference evidence="2 3" key="1">
    <citation type="journal article" date="2019" name="Int. J. Syst. Evol. Microbiol.">
        <title>The Global Catalogue of Microorganisms (GCM) 10K type strain sequencing project: providing services to taxonomists for standard genome sequencing and annotation.</title>
        <authorList>
            <consortium name="The Broad Institute Genomics Platform"/>
            <consortium name="The Broad Institute Genome Sequencing Center for Infectious Disease"/>
            <person name="Wu L."/>
            <person name="Ma J."/>
        </authorList>
    </citation>
    <scope>NUCLEOTIDE SEQUENCE [LARGE SCALE GENOMIC DNA]</scope>
    <source>
        <strain evidence="2 3">JCM 16331</strain>
    </source>
</reference>
<name>A0A830GC98_9EURY</name>
<comment type="caution">
    <text evidence="2">The sequence shown here is derived from an EMBL/GenBank/DDBJ whole genome shotgun (WGS) entry which is preliminary data.</text>
</comment>
<dbReference type="Pfam" id="PF03551">
    <property type="entry name" value="PadR"/>
    <property type="match status" value="1"/>
</dbReference>
<protein>
    <recommendedName>
        <fullName evidence="1">Transcription regulator PadR N-terminal domain-containing protein</fullName>
    </recommendedName>
</protein>
<evidence type="ECO:0000259" key="1">
    <source>
        <dbReference type="Pfam" id="PF03551"/>
    </source>
</evidence>
<dbReference type="Proteomes" id="UP000608850">
    <property type="component" value="Unassembled WGS sequence"/>
</dbReference>